<reference evidence="1" key="1">
    <citation type="journal article" date="2014" name="Front. Microbiol.">
        <title>High frequency of phylogenetically diverse reductive dehalogenase-homologous genes in deep subseafloor sedimentary metagenomes.</title>
        <authorList>
            <person name="Kawai M."/>
            <person name="Futagami T."/>
            <person name="Toyoda A."/>
            <person name="Takaki Y."/>
            <person name="Nishi S."/>
            <person name="Hori S."/>
            <person name="Arai W."/>
            <person name="Tsubouchi T."/>
            <person name="Morono Y."/>
            <person name="Uchiyama I."/>
            <person name="Ito T."/>
            <person name="Fujiyama A."/>
            <person name="Inagaki F."/>
            <person name="Takami H."/>
        </authorList>
    </citation>
    <scope>NUCLEOTIDE SEQUENCE</scope>
    <source>
        <strain evidence="1">Expedition CK06-06</strain>
    </source>
</reference>
<name>X1M2K9_9ZZZZ</name>
<dbReference type="EMBL" id="BARV01000621">
    <property type="protein sequence ID" value="GAI00619.1"/>
    <property type="molecule type" value="Genomic_DNA"/>
</dbReference>
<sequence>MVDRIFREYVFTLKTAGATKDVHDVSGVMQDIAPRKGFKLYALLWYCSCAVALATDLSEIYFNANKNISEAAHHQSPASDGDYTDVRVAGVILSDFWKFKGATEMLSDQMKHEWLTKPIVFDANDRLNLELTLDNKNAASGEAIIRLFLDVEV</sequence>
<organism evidence="1">
    <name type="scientific">marine sediment metagenome</name>
    <dbReference type="NCBI Taxonomy" id="412755"/>
    <lineage>
        <taxon>unclassified sequences</taxon>
        <taxon>metagenomes</taxon>
        <taxon>ecological metagenomes</taxon>
    </lineage>
</organism>
<dbReference type="AlphaFoldDB" id="X1M2K9"/>
<evidence type="ECO:0000313" key="1">
    <source>
        <dbReference type="EMBL" id="GAI00619.1"/>
    </source>
</evidence>
<protein>
    <submittedName>
        <fullName evidence="1">Uncharacterized protein</fullName>
    </submittedName>
</protein>
<accession>X1M2K9</accession>
<gene>
    <name evidence="1" type="ORF">S06H3_02203</name>
</gene>
<comment type="caution">
    <text evidence="1">The sequence shown here is derived from an EMBL/GenBank/DDBJ whole genome shotgun (WGS) entry which is preliminary data.</text>
</comment>
<proteinExistence type="predicted"/>